<protein>
    <submittedName>
        <fullName evidence="1">Uncharacterized protein</fullName>
    </submittedName>
</protein>
<accession>A0A1J5QZR9</accession>
<gene>
    <name evidence="1" type="ORF">GALL_293510</name>
</gene>
<comment type="caution">
    <text evidence="1">The sequence shown here is derived from an EMBL/GenBank/DDBJ whole genome shotgun (WGS) entry which is preliminary data.</text>
</comment>
<dbReference type="EMBL" id="MLJW01000359">
    <property type="protein sequence ID" value="OIQ88746.1"/>
    <property type="molecule type" value="Genomic_DNA"/>
</dbReference>
<proteinExistence type="predicted"/>
<dbReference type="AlphaFoldDB" id="A0A1J5QZR9"/>
<organism evidence="1">
    <name type="scientific">mine drainage metagenome</name>
    <dbReference type="NCBI Taxonomy" id="410659"/>
    <lineage>
        <taxon>unclassified sequences</taxon>
        <taxon>metagenomes</taxon>
        <taxon>ecological metagenomes</taxon>
    </lineage>
</organism>
<name>A0A1J5QZR9_9ZZZZ</name>
<reference evidence="1" key="1">
    <citation type="submission" date="2016-10" db="EMBL/GenBank/DDBJ databases">
        <title>Sequence of Gallionella enrichment culture.</title>
        <authorList>
            <person name="Poehlein A."/>
            <person name="Muehling M."/>
            <person name="Daniel R."/>
        </authorList>
    </citation>
    <scope>NUCLEOTIDE SEQUENCE</scope>
</reference>
<sequence length="311" mass="33255">MLDVRVGLRNVLALDEHAPVGAGDGRVEHVRDPQPRLGVQGSLPELLEHLARGVVAHGAIPGQLVRERAHVAGALHVVLPTHRVDAHTLAANVPGGHRQVRHTHDHGRALTVLRDPQAVVDRRVGCGCVQPCRGPHLGSGDAGDLLHRLRTVLRAGDEPLPLGEGVHLAALFDEGPVDESLSDDHVPEGVDDGDVRTGVQLKVVGRLDVRAAHQVDATRVDDDQRGTLAQSLLHPGGEDRVPIGRVGTYQQDHVGLLDRSELLRARRGAEGLLQPIPRRGVAHPGAGVDVVVAEPRPDHLLHHKDLFVSAT</sequence>
<evidence type="ECO:0000313" key="1">
    <source>
        <dbReference type="EMBL" id="OIQ88746.1"/>
    </source>
</evidence>